<evidence type="ECO:0000313" key="1">
    <source>
        <dbReference type="EMBL" id="JAG16102.1"/>
    </source>
</evidence>
<feature type="non-terminal residue" evidence="1">
    <location>
        <position position="137"/>
    </location>
</feature>
<organism evidence="1">
    <name type="scientific">Lygus hesperus</name>
    <name type="common">Western plant bug</name>
    <dbReference type="NCBI Taxonomy" id="30085"/>
    <lineage>
        <taxon>Eukaryota</taxon>
        <taxon>Metazoa</taxon>
        <taxon>Ecdysozoa</taxon>
        <taxon>Arthropoda</taxon>
        <taxon>Hexapoda</taxon>
        <taxon>Insecta</taxon>
        <taxon>Pterygota</taxon>
        <taxon>Neoptera</taxon>
        <taxon>Paraneoptera</taxon>
        <taxon>Hemiptera</taxon>
        <taxon>Heteroptera</taxon>
        <taxon>Panheteroptera</taxon>
        <taxon>Cimicomorpha</taxon>
        <taxon>Miridae</taxon>
        <taxon>Mirini</taxon>
        <taxon>Lygus</taxon>
    </lineage>
</organism>
<accession>A0A0A9X5Z4</accession>
<gene>
    <name evidence="1" type="primary">VA3_6</name>
    <name evidence="1" type="ORF">CM83_14552</name>
</gene>
<protein>
    <submittedName>
        <fullName evidence="1">Venom allergen 3</fullName>
    </submittedName>
</protein>
<dbReference type="Gene3D" id="3.40.33.10">
    <property type="entry name" value="CAP"/>
    <property type="match status" value="1"/>
</dbReference>
<reference evidence="1" key="2">
    <citation type="submission" date="2014-07" db="EMBL/GenBank/DDBJ databases">
        <authorList>
            <person name="Hull J."/>
        </authorList>
    </citation>
    <scope>NUCLEOTIDE SEQUENCE</scope>
</reference>
<sequence>MSMGLNCYGYKQIPPAILESTILDKHNSLRNNYSMAGRGKYKFEVPNMLGFVWDTELADIAARWAWQCPFDEDDFRDVDRFKVANLVGILSEIHEFPDLDEVWQSLAEGNHTFHKLRRHRGGEKHGLLKSAFRLDEP</sequence>
<reference evidence="1" key="1">
    <citation type="journal article" date="2014" name="PLoS ONE">
        <title>Transcriptome-Based Identification of ABC Transporters in the Western Tarnished Plant Bug Lygus hesperus.</title>
        <authorList>
            <person name="Hull J.J."/>
            <person name="Chaney K."/>
            <person name="Geib S.M."/>
            <person name="Fabrick J.A."/>
            <person name="Brent C.S."/>
            <person name="Walsh D."/>
            <person name="Lavine L.C."/>
        </authorList>
    </citation>
    <scope>NUCLEOTIDE SEQUENCE</scope>
</reference>
<name>A0A0A9X5Z4_LYGHE</name>
<proteinExistence type="predicted"/>
<dbReference type="InterPro" id="IPR035940">
    <property type="entry name" value="CAP_sf"/>
</dbReference>
<dbReference type="AlphaFoldDB" id="A0A0A9X5Z4"/>
<dbReference type="EMBL" id="GBHO01027502">
    <property type="protein sequence ID" value="JAG16102.1"/>
    <property type="molecule type" value="Transcribed_RNA"/>
</dbReference>
<dbReference type="SUPFAM" id="SSF55797">
    <property type="entry name" value="PR-1-like"/>
    <property type="match status" value="1"/>
</dbReference>